<comment type="subcellular location">
    <subcellularLocation>
        <location evidence="1">Endoplasmic reticulum</location>
    </subcellularLocation>
</comment>
<sequence length="325" mass="35487">MGIDEYSTLLGGSSGYFAVFGAVCFMYVAWKVVKALVSCVVLFVGGWLGPAVDFKKSGRWAVVTGCTDGIGKSYAKLLAAKGMDVVLISRNPSKLAAQAAEIEQASNVKTKYIAADFTRTDIYDNIQNQLSGLDIGVLVNNVGMLHEYCPDYFCSLDNYQQHYMDLIHCNVMSNIMMTSIVLPGMLERKRGIIINVSSTSGLRPLPLFAAYSASKAFIICLSKALQLEYASQGVTIQTITPNIVSTKMSKNLYESSGLRGNALLDPSPDVFVRNALSSVGRAAVTEGYWAHKLQNFYVHGMPDSVMLKVLQGVRAKLQETLRKED</sequence>
<dbReference type="Gene3D" id="3.40.50.720">
    <property type="entry name" value="NAD(P)-binding Rossmann-like Domain"/>
    <property type="match status" value="1"/>
</dbReference>
<comment type="caution">
    <text evidence="7">The sequence shown here is derived from an EMBL/GenBank/DDBJ whole genome shotgun (WGS) entry which is preliminary data.</text>
</comment>
<dbReference type="GO" id="GO:0016491">
    <property type="term" value="F:oxidoreductase activity"/>
    <property type="evidence" value="ECO:0007669"/>
    <property type="project" value="UniProtKB-KW"/>
</dbReference>
<dbReference type="PANTHER" id="PTHR43899">
    <property type="entry name" value="RH59310P"/>
    <property type="match status" value="1"/>
</dbReference>
<name>A0ABD0JFF0_9CAEN</name>
<dbReference type="InterPro" id="IPR020904">
    <property type="entry name" value="Sc_DH/Rdtase_CS"/>
</dbReference>
<dbReference type="AlphaFoldDB" id="A0ABD0JFF0"/>
<dbReference type="PANTHER" id="PTHR43899:SF13">
    <property type="entry name" value="RH59310P"/>
    <property type="match status" value="1"/>
</dbReference>
<gene>
    <name evidence="7" type="ORF">BaRGS_00035123</name>
</gene>
<dbReference type="PROSITE" id="PS00061">
    <property type="entry name" value="ADH_SHORT"/>
    <property type="match status" value="1"/>
</dbReference>
<dbReference type="GO" id="GO:0005783">
    <property type="term" value="C:endoplasmic reticulum"/>
    <property type="evidence" value="ECO:0007669"/>
    <property type="project" value="UniProtKB-SubCell"/>
</dbReference>
<organism evidence="7 8">
    <name type="scientific">Batillaria attramentaria</name>
    <dbReference type="NCBI Taxonomy" id="370345"/>
    <lineage>
        <taxon>Eukaryota</taxon>
        <taxon>Metazoa</taxon>
        <taxon>Spiralia</taxon>
        <taxon>Lophotrochozoa</taxon>
        <taxon>Mollusca</taxon>
        <taxon>Gastropoda</taxon>
        <taxon>Caenogastropoda</taxon>
        <taxon>Sorbeoconcha</taxon>
        <taxon>Cerithioidea</taxon>
        <taxon>Batillariidae</taxon>
        <taxon>Batillaria</taxon>
    </lineage>
</organism>
<reference evidence="7 8" key="1">
    <citation type="journal article" date="2023" name="Sci. Data">
        <title>Genome assembly of the Korean intertidal mud-creeper Batillaria attramentaria.</title>
        <authorList>
            <person name="Patra A.K."/>
            <person name="Ho P.T."/>
            <person name="Jun S."/>
            <person name="Lee S.J."/>
            <person name="Kim Y."/>
            <person name="Won Y.J."/>
        </authorList>
    </citation>
    <scope>NUCLEOTIDE SEQUENCE [LARGE SCALE GENOMIC DNA]</scope>
    <source>
        <strain evidence="7">Wonlab-2016</strain>
    </source>
</reference>
<dbReference type="CDD" id="cd05356">
    <property type="entry name" value="17beta-HSD1_like_SDR_c"/>
    <property type="match status" value="1"/>
</dbReference>
<dbReference type="InterPro" id="IPR036291">
    <property type="entry name" value="NAD(P)-bd_dom_sf"/>
</dbReference>
<dbReference type="InterPro" id="IPR002347">
    <property type="entry name" value="SDR_fam"/>
</dbReference>
<keyword evidence="8" id="KW-1185">Reference proteome</keyword>
<dbReference type="PRINTS" id="PR00081">
    <property type="entry name" value="GDHRDH"/>
</dbReference>
<evidence type="ECO:0000256" key="1">
    <source>
        <dbReference type="ARBA" id="ARBA00004240"/>
    </source>
</evidence>
<protein>
    <submittedName>
        <fullName evidence="7">Uncharacterized protein</fullName>
    </submittedName>
</protein>
<comment type="similarity">
    <text evidence="2 5">Belongs to the short-chain dehydrogenases/reductases (SDR) family.</text>
</comment>
<dbReference type="EMBL" id="JACVVK020000462">
    <property type="protein sequence ID" value="KAK7473645.1"/>
    <property type="molecule type" value="Genomic_DNA"/>
</dbReference>
<dbReference type="Pfam" id="PF00106">
    <property type="entry name" value="adh_short"/>
    <property type="match status" value="1"/>
</dbReference>
<keyword evidence="3" id="KW-0521">NADP</keyword>
<dbReference type="Proteomes" id="UP001519460">
    <property type="component" value="Unassembled WGS sequence"/>
</dbReference>
<evidence type="ECO:0000256" key="6">
    <source>
        <dbReference type="SAM" id="Phobius"/>
    </source>
</evidence>
<feature type="transmembrane region" description="Helical" evidence="6">
    <location>
        <begin position="35"/>
        <end position="52"/>
    </location>
</feature>
<dbReference type="PRINTS" id="PR00080">
    <property type="entry name" value="SDRFAMILY"/>
</dbReference>
<dbReference type="SUPFAM" id="SSF51735">
    <property type="entry name" value="NAD(P)-binding Rossmann-fold domains"/>
    <property type="match status" value="1"/>
</dbReference>
<dbReference type="PIRSF" id="PIRSF000126">
    <property type="entry name" value="11-beta-HSD1"/>
    <property type="match status" value="1"/>
</dbReference>
<evidence type="ECO:0000256" key="3">
    <source>
        <dbReference type="ARBA" id="ARBA00022857"/>
    </source>
</evidence>
<evidence type="ECO:0000256" key="2">
    <source>
        <dbReference type="ARBA" id="ARBA00006484"/>
    </source>
</evidence>
<keyword evidence="6" id="KW-1133">Transmembrane helix</keyword>
<keyword evidence="4" id="KW-0560">Oxidoreductase</keyword>
<evidence type="ECO:0000313" key="7">
    <source>
        <dbReference type="EMBL" id="KAK7473645.1"/>
    </source>
</evidence>
<dbReference type="FunFam" id="3.40.50.720:FF:000137">
    <property type="entry name" value="Hydroxysteroid (17-beta) dehydrogenase 3"/>
    <property type="match status" value="1"/>
</dbReference>
<accession>A0ABD0JFF0</accession>
<keyword evidence="6" id="KW-0812">Transmembrane</keyword>
<feature type="transmembrane region" description="Helical" evidence="6">
    <location>
        <begin position="6"/>
        <end position="28"/>
    </location>
</feature>
<proteinExistence type="inferred from homology"/>
<evidence type="ECO:0000256" key="5">
    <source>
        <dbReference type="RuleBase" id="RU000363"/>
    </source>
</evidence>
<evidence type="ECO:0000313" key="8">
    <source>
        <dbReference type="Proteomes" id="UP001519460"/>
    </source>
</evidence>
<keyword evidence="6" id="KW-0472">Membrane</keyword>
<evidence type="ECO:0000256" key="4">
    <source>
        <dbReference type="ARBA" id="ARBA00023002"/>
    </source>
</evidence>
<dbReference type="InterPro" id="IPR051019">
    <property type="entry name" value="VLCFA-Steroid_DH"/>
</dbReference>